<comment type="caution">
    <text evidence="1">The sequence shown here is derived from an EMBL/GenBank/DDBJ whole genome shotgun (WGS) entry which is preliminary data.</text>
</comment>
<sequence>MACSKIFSGDVPEVTSNIIQRFHNDINTLHSCILVNRIFCQIAIPLLWEDPFSVKYRENLSYHFIDMYLLFLNDNDKIKIINQINFHKFDLNLYKPLFHYPSLLKALNLLRVQLHVINWLYSTTFPTSSTHQSSTLLKYLQDESNDESNDESELIKANIANKRIHDICMVLFNLFIKNDVTLNHLNISFNPDYQKNLINSIYELLLSNPTFISNIQKFTFHFFNLNDSNYHSSLEEYYNKLLRTLISSFPSSIKHLDLTVCNKQSVEFENVIANTIQSQSQLSSIKFSFHLNDNDDELKISSMILNELSKSLPLSLNYLDLNLVINPNDLQNFLKNFNQINLKRLLIRNRSSCNLDITLNILKEFIKENNSLDSFSYCIRNNSNFHNNLELLVKEIQSFVRIKSYDDLVIKVDDDGKLLY</sequence>
<evidence type="ECO:0000313" key="2">
    <source>
        <dbReference type="Proteomes" id="UP000265703"/>
    </source>
</evidence>
<dbReference type="OrthoDB" id="2351273at2759"/>
<accession>A0A397STV0</accession>
<reference evidence="1 2" key="1">
    <citation type="submission" date="2018-06" db="EMBL/GenBank/DDBJ databases">
        <title>Comparative genomics reveals the genomic features of Rhizophagus irregularis, R. cerebriforme, R. diaphanum and Gigaspora rosea, and their symbiotic lifestyle signature.</title>
        <authorList>
            <person name="Morin E."/>
            <person name="San Clemente H."/>
            <person name="Chen E.C.H."/>
            <person name="De La Providencia I."/>
            <person name="Hainaut M."/>
            <person name="Kuo A."/>
            <person name="Kohler A."/>
            <person name="Murat C."/>
            <person name="Tang N."/>
            <person name="Roy S."/>
            <person name="Loubradou J."/>
            <person name="Henrissat B."/>
            <person name="Grigoriev I.V."/>
            <person name="Corradi N."/>
            <person name="Roux C."/>
            <person name="Martin F.M."/>
        </authorList>
    </citation>
    <scope>NUCLEOTIDE SEQUENCE [LARGE SCALE GENOMIC DNA]</scope>
    <source>
        <strain evidence="1 2">DAOM 227022</strain>
    </source>
</reference>
<name>A0A397STV0_9GLOM</name>
<organism evidence="1 2">
    <name type="scientific">Glomus cerebriforme</name>
    <dbReference type="NCBI Taxonomy" id="658196"/>
    <lineage>
        <taxon>Eukaryota</taxon>
        <taxon>Fungi</taxon>
        <taxon>Fungi incertae sedis</taxon>
        <taxon>Mucoromycota</taxon>
        <taxon>Glomeromycotina</taxon>
        <taxon>Glomeromycetes</taxon>
        <taxon>Glomerales</taxon>
        <taxon>Glomeraceae</taxon>
        <taxon>Glomus</taxon>
    </lineage>
</organism>
<dbReference type="EMBL" id="QKYT01000221">
    <property type="protein sequence ID" value="RIA89398.1"/>
    <property type="molecule type" value="Genomic_DNA"/>
</dbReference>
<dbReference type="Proteomes" id="UP000265703">
    <property type="component" value="Unassembled WGS sequence"/>
</dbReference>
<evidence type="ECO:0000313" key="1">
    <source>
        <dbReference type="EMBL" id="RIA89398.1"/>
    </source>
</evidence>
<protein>
    <recommendedName>
        <fullName evidence="3">F-box domain-containing protein</fullName>
    </recommendedName>
</protein>
<dbReference type="AlphaFoldDB" id="A0A397STV0"/>
<keyword evidence="2" id="KW-1185">Reference proteome</keyword>
<evidence type="ECO:0008006" key="3">
    <source>
        <dbReference type="Google" id="ProtNLM"/>
    </source>
</evidence>
<proteinExistence type="predicted"/>
<gene>
    <name evidence="1" type="ORF">C1645_824928</name>
</gene>